<dbReference type="PANTHER" id="PTHR43344:SF13">
    <property type="entry name" value="PHOSPHATASE RV3661-RELATED"/>
    <property type="match status" value="1"/>
</dbReference>
<dbReference type="EMBL" id="JACHOB010000003">
    <property type="protein sequence ID" value="MBB4659297.1"/>
    <property type="molecule type" value="Genomic_DNA"/>
</dbReference>
<dbReference type="PANTHER" id="PTHR43344">
    <property type="entry name" value="PHOSPHOSERINE PHOSPHATASE"/>
    <property type="match status" value="1"/>
</dbReference>
<dbReference type="InterPro" id="IPR023214">
    <property type="entry name" value="HAD_sf"/>
</dbReference>
<sequence length="217" mass="23492">MSLAIFDIDLTLTRKPTWRQFLLFANEGKPGFAARLGAAMAPAALAYGLRQGTRMQVKEAALRTGLAGRTEAELRPLAERFVDRLVTEGLRKKAQGVIASHKADGHGVAVATAAVDLIVDPLCDRLGIETRLCTPMAWKDGVLQDHFSGPNCYAEEKERQVRALLEKRGEDLAAFYSDHVSDLGLLKLARRGVAVNPSPALAGVVAAEGLEMEDWDA</sequence>
<organism evidence="4 5">
    <name type="scientific">Parvularcula dongshanensis</name>
    <dbReference type="NCBI Taxonomy" id="1173995"/>
    <lineage>
        <taxon>Bacteria</taxon>
        <taxon>Pseudomonadati</taxon>
        <taxon>Pseudomonadota</taxon>
        <taxon>Alphaproteobacteria</taxon>
        <taxon>Parvularculales</taxon>
        <taxon>Parvularculaceae</taxon>
        <taxon>Parvularcula</taxon>
    </lineage>
</organism>
<keyword evidence="5" id="KW-1185">Reference proteome</keyword>
<evidence type="ECO:0000313" key="4">
    <source>
        <dbReference type="EMBL" id="MBB4659297.1"/>
    </source>
</evidence>
<evidence type="ECO:0000256" key="3">
    <source>
        <dbReference type="ARBA" id="ARBA00022842"/>
    </source>
</evidence>
<comment type="caution">
    <text evidence="4">The sequence shown here is derived from an EMBL/GenBank/DDBJ whole genome shotgun (WGS) entry which is preliminary data.</text>
</comment>
<evidence type="ECO:0000256" key="1">
    <source>
        <dbReference type="ARBA" id="ARBA00022723"/>
    </source>
</evidence>
<dbReference type="NCBIfam" id="TIGR01490">
    <property type="entry name" value="HAD-SF-IB-hyp1"/>
    <property type="match status" value="1"/>
</dbReference>
<dbReference type="InterPro" id="IPR050582">
    <property type="entry name" value="HAD-like_SerB"/>
</dbReference>
<keyword evidence="2 4" id="KW-0378">Hydrolase</keyword>
<protein>
    <submittedName>
        <fullName evidence="4">HAD superfamily hydrolase (TIGR01490 family)</fullName>
    </submittedName>
</protein>
<dbReference type="GO" id="GO:0046872">
    <property type="term" value="F:metal ion binding"/>
    <property type="evidence" value="ECO:0007669"/>
    <property type="project" value="UniProtKB-KW"/>
</dbReference>
<dbReference type="GO" id="GO:0016787">
    <property type="term" value="F:hydrolase activity"/>
    <property type="evidence" value="ECO:0007669"/>
    <property type="project" value="UniProtKB-KW"/>
</dbReference>
<dbReference type="RefSeq" id="WP_183817751.1">
    <property type="nucleotide sequence ID" value="NZ_JACHOB010000003.1"/>
</dbReference>
<proteinExistence type="predicted"/>
<evidence type="ECO:0000313" key="5">
    <source>
        <dbReference type="Proteomes" id="UP000563524"/>
    </source>
</evidence>
<dbReference type="NCBIfam" id="TIGR01488">
    <property type="entry name" value="HAD-SF-IB"/>
    <property type="match status" value="1"/>
</dbReference>
<evidence type="ECO:0000256" key="2">
    <source>
        <dbReference type="ARBA" id="ARBA00022801"/>
    </source>
</evidence>
<gene>
    <name evidence="4" type="ORF">GGQ59_001822</name>
</gene>
<accession>A0A840I3E5</accession>
<dbReference type="Gene3D" id="3.40.50.1000">
    <property type="entry name" value="HAD superfamily/HAD-like"/>
    <property type="match status" value="1"/>
</dbReference>
<dbReference type="InterPro" id="IPR036412">
    <property type="entry name" value="HAD-like_sf"/>
</dbReference>
<dbReference type="AlphaFoldDB" id="A0A840I3E5"/>
<dbReference type="Proteomes" id="UP000563524">
    <property type="component" value="Unassembled WGS sequence"/>
</dbReference>
<dbReference type="Gene3D" id="1.20.1440.100">
    <property type="entry name" value="SG protein - dephosphorylation function"/>
    <property type="match status" value="1"/>
</dbReference>
<dbReference type="Pfam" id="PF12710">
    <property type="entry name" value="HAD"/>
    <property type="match status" value="1"/>
</dbReference>
<dbReference type="SUPFAM" id="SSF56784">
    <property type="entry name" value="HAD-like"/>
    <property type="match status" value="1"/>
</dbReference>
<reference evidence="4 5" key="1">
    <citation type="submission" date="2020-08" db="EMBL/GenBank/DDBJ databases">
        <title>Genomic Encyclopedia of Type Strains, Phase IV (KMG-IV): sequencing the most valuable type-strain genomes for metagenomic binning, comparative biology and taxonomic classification.</title>
        <authorList>
            <person name="Goeker M."/>
        </authorList>
    </citation>
    <scope>NUCLEOTIDE SEQUENCE [LARGE SCALE GENOMIC DNA]</scope>
    <source>
        <strain evidence="4 5">DSM 102850</strain>
    </source>
</reference>
<dbReference type="InterPro" id="IPR006385">
    <property type="entry name" value="HAD_hydro_SerB1"/>
</dbReference>
<keyword evidence="1" id="KW-0479">Metal-binding</keyword>
<name>A0A840I3E5_9PROT</name>
<keyword evidence="3" id="KW-0460">Magnesium</keyword>